<feature type="transmembrane region" description="Helical" evidence="2">
    <location>
        <begin position="20"/>
        <end position="47"/>
    </location>
</feature>
<keyword evidence="5" id="KW-1185">Reference proteome</keyword>
<keyword evidence="2" id="KW-0472">Membrane</keyword>
<gene>
    <name evidence="4" type="ORF">SAMN05444716_101754</name>
</gene>
<dbReference type="EMBL" id="FPAB01000001">
    <property type="protein sequence ID" value="SFS44244.1"/>
    <property type="molecule type" value="Genomic_DNA"/>
</dbReference>
<evidence type="ECO:0000259" key="3">
    <source>
        <dbReference type="Pfam" id="PF11203"/>
    </source>
</evidence>
<evidence type="ECO:0000256" key="1">
    <source>
        <dbReference type="SAM" id="MobiDB-lite"/>
    </source>
</evidence>
<dbReference type="Pfam" id="PF11203">
    <property type="entry name" value="EccE"/>
    <property type="match status" value="1"/>
</dbReference>
<evidence type="ECO:0000313" key="5">
    <source>
        <dbReference type="Proteomes" id="UP000198873"/>
    </source>
</evidence>
<evidence type="ECO:0000256" key="2">
    <source>
        <dbReference type="SAM" id="Phobius"/>
    </source>
</evidence>
<keyword evidence="2" id="KW-0812">Transmembrane</keyword>
<accession>A0A1I6PVL0</accession>
<protein>
    <submittedName>
        <fullName evidence="4">Type VII secretion protein EccE</fullName>
    </submittedName>
</protein>
<proteinExistence type="predicted"/>
<dbReference type="InterPro" id="IPR050051">
    <property type="entry name" value="EccE_dom"/>
</dbReference>
<name>A0A1I6PVL0_9ACTN</name>
<feature type="domain" description="Type VII secretion system protein EccE" evidence="3">
    <location>
        <begin position="193"/>
        <end position="261"/>
    </location>
</feature>
<keyword evidence="2" id="KW-1133">Transmembrane helix</keyword>
<feature type="region of interest" description="Disordered" evidence="1">
    <location>
        <begin position="61"/>
        <end position="90"/>
    </location>
</feature>
<dbReference type="AlphaFoldDB" id="A0A1I6PVL0"/>
<evidence type="ECO:0000313" key="4">
    <source>
        <dbReference type="EMBL" id="SFS44244.1"/>
    </source>
</evidence>
<reference evidence="5" key="1">
    <citation type="submission" date="2016-10" db="EMBL/GenBank/DDBJ databases">
        <authorList>
            <person name="Varghese N."/>
            <person name="Submissions S."/>
        </authorList>
    </citation>
    <scope>NUCLEOTIDE SEQUENCE [LARGE SCALE GENOMIC DNA]</scope>
    <source>
        <strain evidence="5">CGMCC 4.7047</strain>
    </source>
</reference>
<dbReference type="STRING" id="1176198.SAMN05444716_101754"/>
<dbReference type="Proteomes" id="UP000198873">
    <property type="component" value="Unassembled WGS sequence"/>
</dbReference>
<organism evidence="4 5">
    <name type="scientific">Streptomyces harbinensis</name>
    <dbReference type="NCBI Taxonomy" id="1176198"/>
    <lineage>
        <taxon>Bacteria</taxon>
        <taxon>Bacillati</taxon>
        <taxon>Actinomycetota</taxon>
        <taxon>Actinomycetes</taxon>
        <taxon>Kitasatosporales</taxon>
        <taxon>Streptomycetaceae</taxon>
        <taxon>Streptomyces</taxon>
    </lineage>
</organism>
<sequence>MSRGFGRARWVALEAGLGAAAAGVAVGGAAGGALIGGGAVTLAGALLRRRGRWADQLVTARLRQDTRQPAPAGDPDPEHPGGAPYGGGPPDLARTLLPALDITAVTDRNGPPVGVLADGRGHAAVLAFPGGTVPSLPVDLIAYALTEDPARPAAAQVLVEQFGVPPWDFHYRYQPTVAYRQLPSEGRPVAVRAHLVLRYEPLDAPEAAARRGGGAVGGRAAVVAALARLRARLAAQGMPSRPLGPEETAALLRQTGDATGEGRALPGSWAGKAATHCTMTVPVAAAADWARLITALGGCTADRVVTAATLTHDDGIRVRTAVRLVSTVAQHAAAERDRLIRTGTVGPPAADQRAGLLATLPLAHPARSVWEAAGLVPSGAAR</sequence>
<dbReference type="RefSeq" id="WP_093842155.1">
    <property type="nucleotide sequence ID" value="NZ_FPAB01000001.1"/>
</dbReference>